<evidence type="ECO:0000313" key="1">
    <source>
        <dbReference type="EMBL" id="KAK7482719.1"/>
    </source>
</evidence>
<comment type="caution">
    <text evidence="1">The sequence shown here is derived from an EMBL/GenBank/DDBJ whole genome shotgun (WGS) entry which is preliminary data.</text>
</comment>
<proteinExistence type="predicted"/>
<evidence type="ECO:0000313" key="2">
    <source>
        <dbReference type="Proteomes" id="UP001519460"/>
    </source>
</evidence>
<reference evidence="1 2" key="1">
    <citation type="journal article" date="2023" name="Sci. Data">
        <title>Genome assembly of the Korean intertidal mud-creeper Batillaria attramentaria.</title>
        <authorList>
            <person name="Patra A.K."/>
            <person name="Ho P.T."/>
            <person name="Jun S."/>
            <person name="Lee S.J."/>
            <person name="Kim Y."/>
            <person name="Won Y.J."/>
        </authorList>
    </citation>
    <scope>NUCLEOTIDE SEQUENCE [LARGE SCALE GENOMIC DNA]</scope>
    <source>
        <strain evidence="1">Wonlab-2016</strain>
    </source>
</reference>
<accession>A0ABD0K656</accession>
<organism evidence="1 2">
    <name type="scientific">Batillaria attramentaria</name>
    <dbReference type="NCBI Taxonomy" id="370345"/>
    <lineage>
        <taxon>Eukaryota</taxon>
        <taxon>Metazoa</taxon>
        <taxon>Spiralia</taxon>
        <taxon>Lophotrochozoa</taxon>
        <taxon>Mollusca</taxon>
        <taxon>Gastropoda</taxon>
        <taxon>Caenogastropoda</taxon>
        <taxon>Sorbeoconcha</taxon>
        <taxon>Cerithioidea</taxon>
        <taxon>Batillariidae</taxon>
        <taxon>Batillaria</taxon>
    </lineage>
</organism>
<keyword evidence="2" id="KW-1185">Reference proteome</keyword>
<protein>
    <submittedName>
        <fullName evidence="1">Uncharacterized protein</fullName>
    </submittedName>
</protein>
<dbReference type="EMBL" id="JACVVK020000239">
    <property type="protein sequence ID" value="KAK7482719.1"/>
    <property type="molecule type" value="Genomic_DNA"/>
</dbReference>
<gene>
    <name evidence="1" type="ORF">BaRGS_00026017</name>
</gene>
<name>A0ABD0K656_9CAEN</name>
<dbReference type="Proteomes" id="UP001519460">
    <property type="component" value="Unassembled WGS sequence"/>
</dbReference>
<sequence>MTSANFPLWQARAHSAVSVVPNRPGHARNATEDFVFEDFCAVAKQQSSARRVVSRPVHEEVRWRDYHKSRSSCCSNLFPAVVNKTGERLETCTSGRDVKLSLTSTRSSPFTGESV</sequence>
<dbReference type="AlphaFoldDB" id="A0ABD0K656"/>